<dbReference type="GO" id="GO:0005777">
    <property type="term" value="C:peroxisome"/>
    <property type="evidence" value="ECO:0007669"/>
    <property type="project" value="TreeGrafter"/>
</dbReference>
<dbReference type="GO" id="GO:0000425">
    <property type="term" value="P:pexophagy"/>
    <property type="evidence" value="ECO:0007669"/>
    <property type="project" value="InterPro"/>
</dbReference>
<feature type="compositionally biased region" description="Polar residues" evidence="11">
    <location>
        <begin position="150"/>
        <end position="162"/>
    </location>
</feature>
<feature type="region of interest" description="Disordered" evidence="11">
    <location>
        <begin position="143"/>
        <end position="162"/>
    </location>
</feature>
<evidence type="ECO:0000313" key="15">
    <source>
        <dbReference type="RefSeq" id="XP_032807420.1"/>
    </source>
</evidence>
<dbReference type="KEGG" id="pmrn:116940999"/>
<dbReference type="PROSITE" id="PS51228">
    <property type="entry name" value="ACB_2"/>
    <property type="match status" value="1"/>
</dbReference>
<evidence type="ECO:0000256" key="1">
    <source>
        <dbReference type="ARBA" id="ARBA00004167"/>
    </source>
</evidence>
<dbReference type="PIRSF" id="PIRSF002412">
    <property type="entry name" value="MA_DBI"/>
    <property type="match status" value="1"/>
</dbReference>
<evidence type="ECO:0000259" key="13">
    <source>
        <dbReference type="PROSITE" id="PS51228"/>
    </source>
</evidence>
<comment type="subcellular location">
    <subcellularLocation>
        <location evidence="1">Membrane</location>
        <topology evidence="1">Single-pass membrane protein</topology>
    </subcellularLocation>
</comment>
<proteinExistence type="inferred from homology"/>
<keyword evidence="5 12" id="KW-1133">Transmembrane helix</keyword>
<dbReference type="CDD" id="cd00435">
    <property type="entry name" value="ACBP"/>
    <property type="match status" value="1"/>
</dbReference>
<dbReference type="Proteomes" id="UP001318040">
    <property type="component" value="Chromosome 10"/>
</dbReference>
<evidence type="ECO:0000256" key="9">
    <source>
        <dbReference type="ARBA" id="ARBA00023136"/>
    </source>
</evidence>
<keyword evidence="14" id="KW-1185">Reference proteome</keyword>
<sequence length="573" mass="64322">MADGGSLHQKQFEAAVKLIQSLPNNGSVQPSNEVMLRLYGFFKQATRGPCNISRPSFWDPLGRQKWDAWNALSQMSKEEAMVEYVNEIKQILEMLPITDRVEEFLLALGPFYEIVDNSLNISTKQNLNLPNISDYPKYLSLEPNDWHKSSPMQNGKDPQQSLDSKCHDINLNGKYDTEDYLDDERNKKKRMNEHAADEPVSGEHNGFSLTATTGTALKSLQKDETNKPKINCLHQDEHLQHEKSFSPERSLLNLPTSGCTQLQGVNFVADTAAKGSNPDESKINSFTVEREPLLMLRHVEGEEGSASDEITISLSGRLKRSAINGGVILPHLTGDSDSDHYCDSMEHLNVEEATKGMEHSRAQLNCPITDETKFKTIRGQQMLLNGSFRPSHFEIKNKMIHSGEGMSQEKNAIHYSEGTICTSQCTIQLHGKESLNEDTEKFENQAEKGQGLAMLVDGSMEEPRAGTSGSNNGFDQSRQRTFNTSKQITITLQRLQEDMERVLHQLGSLEALVSSQAMSALSPTRVEGHVPVRLRAAGKRPGLSRLMLLFLLAWPFFAQWIVRIILKRRRKTA</sequence>
<dbReference type="GO" id="GO:0000062">
    <property type="term" value="F:fatty-acyl-CoA binding"/>
    <property type="evidence" value="ECO:0007669"/>
    <property type="project" value="InterPro"/>
</dbReference>
<dbReference type="FunFam" id="1.20.80.10:FF:000010">
    <property type="entry name" value="Acyl-CoA-binding domain-containing protein 5"/>
    <property type="match status" value="1"/>
</dbReference>
<gene>
    <name evidence="15" type="primary">LOC116940999</name>
</gene>
<organism evidence="14 15">
    <name type="scientific">Petromyzon marinus</name>
    <name type="common">Sea lamprey</name>
    <dbReference type="NCBI Taxonomy" id="7757"/>
    <lineage>
        <taxon>Eukaryota</taxon>
        <taxon>Metazoa</taxon>
        <taxon>Chordata</taxon>
        <taxon>Craniata</taxon>
        <taxon>Vertebrata</taxon>
        <taxon>Cyclostomata</taxon>
        <taxon>Hyperoartia</taxon>
        <taxon>Petromyzontiformes</taxon>
        <taxon>Petromyzontidae</taxon>
        <taxon>Petromyzon</taxon>
    </lineage>
</organism>
<evidence type="ECO:0000256" key="3">
    <source>
        <dbReference type="ARBA" id="ARBA00022448"/>
    </source>
</evidence>
<keyword evidence="6" id="KW-0072">Autophagy</keyword>
<dbReference type="InterPro" id="IPR000582">
    <property type="entry name" value="Acyl-CoA-binding_protein"/>
</dbReference>
<evidence type="ECO:0000256" key="5">
    <source>
        <dbReference type="ARBA" id="ARBA00022989"/>
    </source>
</evidence>
<evidence type="ECO:0000256" key="11">
    <source>
        <dbReference type="SAM" id="MobiDB-lite"/>
    </source>
</evidence>
<evidence type="ECO:0000256" key="8">
    <source>
        <dbReference type="ARBA" id="ARBA00023121"/>
    </source>
</evidence>
<comment type="function">
    <text evidence="10">Acyl-CoA binding protein which acts as the peroxisome receptor for pexophagy but is dispensable for aggrephagy and nonselective autophagy. Binds medium- and long-chain acyl-CoA esters.</text>
</comment>
<evidence type="ECO:0000256" key="6">
    <source>
        <dbReference type="ARBA" id="ARBA00023006"/>
    </source>
</evidence>
<keyword evidence="4 12" id="KW-0812">Transmembrane</keyword>
<keyword evidence="8" id="KW-0446">Lipid-binding</keyword>
<evidence type="ECO:0000256" key="2">
    <source>
        <dbReference type="ARBA" id="ARBA00010310"/>
    </source>
</evidence>
<evidence type="ECO:0000256" key="7">
    <source>
        <dbReference type="ARBA" id="ARBA00023054"/>
    </source>
</evidence>
<dbReference type="PANTHER" id="PTHR23310">
    <property type="entry name" value="ACYL-COA-BINDING PROTEIN, ACBP"/>
    <property type="match status" value="1"/>
</dbReference>
<dbReference type="PANTHER" id="PTHR23310:SF6">
    <property type="entry name" value="ACYL-COA-BINDING DOMAIN-CONTAINING PROTEIN 5"/>
    <property type="match status" value="1"/>
</dbReference>
<evidence type="ECO:0000256" key="10">
    <source>
        <dbReference type="ARBA" id="ARBA00025481"/>
    </source>
</evidence>
<keyword evidence="7" id="KW-0175">Coiled coil</keyword>
<dbReference type="Gene3D" id="1.20.80.10">
    <property type="match status" value="1"/>
</dbReference>
<dbReference type="GO" id="GO:0016020">
    <property type="term" value="C:membrane"/>
    <property type="evidence" value="ECO:0007669"/>
    <property type="project" value="UniProtKB-SubCell"/>
</dbReference>
<feature type="domain" description="ACB" evidence="13">
    <location>
        <begin position="8"/>
        <end position="97"/>
    </location>
</feature>
<dbReference type="GO" id="GO:0006631">
    <property type="term" value="P:fatty acid metabolic process"/>
    <property type="evidence" value="ECO:0007669"/>
    <property type="project" value="TreeGrafter"/>
</dbReference>
<dbReference type="InterPro" id="IPR014352">
    <property type="entry name" value="FERM/acyl-CoA-bd_prot_sf"/>
</dbReference>
<dbReference type="SUPFAM" id="SSF47027">
    <property type="entry name" value="Acyl-CoA binding protein"/>
    <property type="match status" value="1"/>
</dbReference>
<dbReference type="RefSeq" id="XP_032807420.1">
    <property type="nucleotide sequence ID" value="XM_032951529.1"/>
</dbReference>
<dbReference type="AlphaFoldDB" id="A0AAJ7SZ32"/>
<name>A0AAJ7SZ32_PETMA</name>
<keyword evidence="9 12" id="KW-0472">Membrane</keyword>
<dbReference type="InterPro" id="IPR022408">
    <property type="entry name" value="Acyl-CoA-binding_prot_CS"/>
</dbReference>
<accession>A0AAJ7SZ32</accession>
<protein>
    <submittedName>
        <fullName evidence="15">Acyl-CoA-binding domain-containing protein 5-like</fullName>
    </submittedName>
</protein>
<evidence type="ECO:0000256" key="4">
    <source>
        <dbReference type="ARBA" id="ARBA00022692"/>
    </source>
</evidence>
<dbReference type="PRINTS" id="PR00689">
    <property type="entry name" value="ACOABINDINGP"/>
</dbReference>
<dbReference type="InterPro" id="IPR016347">
    <property type="entry name" value="ACBD5"/>
</dbReference>
<keyword evidence="3" id="KW-0813">Transport</keyword>
<reference evidence="15" key="1">
    <citation type="submission" date="2025-08" db="UniProtKB">
        <authorList>
            <consortium name="RefSeq"/>
        </authorList>
    </citation>
    <scope>IDENTIFICATION</scope>
    <source>
        <tissue evidence="15">Sperm</tissue>
    </source>
</reference>
<feature type="transmembrane region" description="Helical" evidence="12">
    <location>
        <begin position="546"/>
        <end position="566"/>
    </location>
</feature>
<comment type="similarity">
    <text evidence="2">Belongs to the ATG37 family.</text>
</comment>
<dbReference type="Pfam" id="PF00887">
    <property type="entry name" value="ACBP"/>
    <property type="match status" value="1"/>
</dbReference>
<dbReference type="InterPro" id="IPR035984">
    <property type="entry name" value="Acyl-CoA-binding_sf"/>
</dbReference>
<evidence type="ECO:0000313" key="14">
    <source>
        <dbReference type="Proteomes" id="UP001318040"/>
    </source>
</evidence>
<dbReference type="PROSITE" id="PS00880">
    <property type="entry name" value="ACB_1"/>
    <property type="match status" value="1"/>
</dbReference>
<evidence type="ECO:0000256" key="12">
    <source>
        <dbReference type="SAM" id="Phobius"/>
    </source>
</evidence>